<evidence type="ECO:0000256" key="4">
    <source>
        <dbReference type="ARBA" id="ARBA00022982"/>
    </source>
</evidence>
<evidence type="ECO:0000256" key="1">
    <source>
        <dbReference type="ARBA" id="ARBA00022448"/>
    </source>
</evidence>
<protein>
    <recommendedName>
        <fullName evidence="7">High-potential iron-sulfur protein</fullName>
        <shortName evidence="7">HiPIP</shortName>
    </recommendedName>
</protein>
<evidence type="ECO:0000256" key="5">
    <source>
        <dbReference type="ARBA" id="ARBA00023004"/>
    </source>
</evidence>
<keyword evidence="4 7" id="KW-0249">Electron transport</keyword>
<dbReference type="Gene3D" id="4.10.490.10">
    <property type="entry name" value="High potential iron-sulphur protein"/>
    <property type="match status" value="1"/>
</dbReference>
<comment type="function">
    <text evidence="7">Specific class of high-redox-potential 4Fe-4S ferredoxins. Functions in anaerobic electron transport in most purple and in some other photosynthetic bacteria and in at least one genus (Paracoccus) of halophilic, denitrifying bacteria.</text>
</comment>
<keyword evidence="6 7" id="KW-0411">Iron-sulfur</keyword>
<keyword evidence="2 7" id="KW-0004">4Fe-4S</keyword>
<organism evidence="9 10">
    <name type="scientific">Bacteriovorax antarcticus</name>
    <dbReference type="NCBI Taxonomy" id="3088717"/>
    <lineage>
        <taxon>Bacteria</taxon>
        <taxon>Pseudomonadati</taxon>
        <taxon>Bdellovibrionota</taxon>
        <taxon>Bacteriovoracia</taxon>
        <taxon>Bacteriovoracales</taxon>
        <taxon>Bacteriovoracaceae</taxon>
        <taxon>Bacteriovorax</taxon>
    </lineage>
</organism>
<sequence>MTEEKNLNRRSFFGMVVAAATIVPFVLKSVKAEAAACPATAPAGKAVAVEGVGMAKGLDYVADAKSSKNAKHKAGDTCANCKYYNDKKADGGYAPCTMMGMKFVTNCGWCKSHLTK</sequence>
<dbReference type="EMBL" id="JAYGJQ010000001">
    <property type="protein sequence ID" value="MEA9356350.1"/>
    <property type="molecule type" value="Genomic_DNA"/>
</dbReference>
<feature type="domain" description="High potential iron-sulfur proteins family profile" evidence="8">
    <location>
        <begin position="42"/>
        <end position="116"/>
    </location>
</feature>
<proteinExistence type="inferred from homology"/>
<evidence type="ECO:0000256" key="3">
    <source>
        <dbReference type="ARBA" id="ARBA00022723"/>
    </source>
</evidence>
<reference evidence="9 10" key="1">
    <citation type="submission" date="2023-11" db="EMBL/GenBank/DDBJ databases">
        <title>A Novel Polar Bacteriovorax (B. antarcticus) Isolated from the Biocrust in Antarctica.</title>
        <authorList>
            <person name="Mun W."/>
            <person name="Choi S.Y."/>
            <person name="Mitchell R.J."/>
        </authorList>
    </citation>
    <scope>NUCLEOTIDE SEQUENCE [LARGE SCALE GENOMIC DNA]</scope>
    <source>
        <strain evidence="9 10">PP10</strain>
    </source>
</reference>
<comment type="similarity">
    <text evidence="7">Belongs to the high-potential iron-sulfur protein (HiPIP) family.</text>
</comment>
<dbReference type="InterPro" id="IPR000170">
    <property type="entry name" value="High_potential_FeS_prot"/>
</dbReference>
<keyword evidence="3 7" id="KW-0479">Metal-binding</keyword>
<comment type="caution">
    <text evidence="9">The sequence shown here is derived from an EMBL/GenBank/DDBJ whole genome shotgun (WGS) entry which is preliminary data.</text>
</comment>
<gene>
    <name evidence="9" type="ORF">SHI21_09060</name>
</gene>
<evidence type="ECO:0000256" key="2">
    <source>
        <dbReference type="ARBA" id="ARBA00022485"/>
    </source>
</evidence>
<evidence type="ECO:0000256" key="7">
    <source>
        <dbReference type="RuleBase" id="RU000620"/>
    </source>
</evidence>
<keyword evidence="1 7" id="KW-0813">Transport</keyword>
<dbReference type="InterPro" id="IPR036369">
    <property type="entry name" value="HIPIP_sf"/>
</dbReference>
<dbReference type="Pfam" id="PF01355">
    <property type="entry name" value="HIPIP"/>
    <property type="match status" value="1"/>
</dbReference>
<evidence type="ECO:0000259" key="8">
    <source>
        <dbReference type="PROSITE" id="PS51373"/>
    </source>
</evidence>
<evidence type="ECO:0000313" key="10">
    <source>
        <dbReference type="Proteomes" id="UP001302274"/>
    </source>
</evidence>
<dbReference type="RefSeq" id="WP_323576044.1">
    <property type="nucleotide sequence ID" value="NZ_JAYGJQ010000001.1"/>
</dbReference>
<name>A0ABU5VTG9_9BACT</name>
<comment type="subunit">
    <text evidence="7">Homodimer.</text>
</comment>
<dbReference type="SUPFAM" id="SSF57652">
    <property type="entry name" value="HIPIP (high potential iron protein)"/>
    <property type="match status" value="1"/>
</dbReference>
<dbReference type="Proteomes" id="UP001302274">
    <property type="component" value="Unassembled WGS sequence"/>
</dbReference>
<evidence type="ECO:0000256" key="6">
    <source>
        <dbReference type="ARBA" id="ARBA00023014"/>
    </source>
</evidence>
<dbReference type="PROSITE" id="PS51373">
    <property type="entry name" value="HIPIP"/>
    <property type="match status" value="1"/>
</dbReference>
<keyword evidence="10" id="KW-1185">Reference proteome</keyword>
<accession>A0ABU5VTG9</accession>
<evidence type="ECO:0000313" key="9">
    <source>
        <dbReference type="EMBL" id="MEA9356350.1"/>
    </source>
</evidence>
<keyword evidence="5 7" id="KW-0408">Iron</keyword>